<accession>A0ABR3FU63</accession>
<feature type="compositionally biased region" description="Low complexity" evidence="1">
    <location>
        <begin position="43"/>
        <end position="56"/>
    </location>
</feature>
<evidence type="ECO:0000313" key="2">
    <source>
        <dbReference type="EMBL" id="KAL0579020.1"/>
    </source>
</evidence>
<organism evidence="2 3">
    <name type="scientific">Marasmius crinis-equi</name>
    <dbReference type="NCBI Taxonomy" id="585013"/>
    <lineage>
        <taxon>Eukaryota</taxon>
        <taxon>Fungi</taxon>
        <taxon>Dikarya</taxon>
        <taxon>Basidiomycota</taxon>
        <taxon>Agaricomycotina</taxon>
        <taxon>Agaricomycetes</taxon>
        <taxon>Agaricomycetidae</taxon>
        <taxon>Agaricales</taxon>
        <taxon>Marasmiineae</taxon>
        <taxon>Marasmiaceae</taxon>
        <taxon>Marasmius</taxon>
    </lineage>
</organism>
<feature type="compositionally biased region" description="Polar residues" evidence="1">
    <location>
        <begin position="32"/>
        <end position="42"/>
    </location>
</feature>
<sequence>MPKATPLTPPRTQSQMSPYSTPPPSPEKSSRKVSTVSTGSLATSPSQVSSRLSRSDTSQANCVGSLKYPATPPSTIPTLALPTWTFNFGTHRGNKISDVPWDYVQYLLRNGILDDPRRGDFIRALLDFLRAKNRDLEARLLALRLELPDWLYDHLFENYVSHGNDQLAIVGVLDHSQLNMLKSRLHTAEGLVQSGLHEEYPARPPSSWTFHECSVSMESLREALSRCPKVRRRRAITEEERDYVEELEENSSVTKRPVWTFTGDYALELKQCLHAVLSEHGKIGMRAAWWEVRDKYAKFVSGIRKTVDGGFMDDSLDWLDLVETGEEDVEI</sequence>
<reference evidence="2 3" key="1">
    <citation type="submission" date="2024-02" db="EMBL/GenBank/DDBJ databases">
        <title>A draft genome for the cacao thread blight pathogen Marasmius crinis-equi.</title>
        <authorList>
            <person name="Cohen S.P."/>
            <person name="Baruah I.K."/>
            <person name="Amoako-Attah I."/>
            <person name="Bukari Y."/>
            <person name="Meinhardt L.W."/>
            <person name="Bailey B.A."/>
        </authorList>
    </citation>
    <scope>NUCLEOTIDE SEQUENCE [LARGE SCALE GENOMIC DNA]</scope>
    <source>
        <strain evidence="2 3">GH-76</strain>
    </source>
</reference>
<evidence type="ECO:0000313" key="3">
    <source>
        <dbReference type="Proteomes" id="UP001465976"/>
    </source>
</evidence>
<gene>
    <name evidence="2" type="ORF">V5O48_002963</name>
</gene>
<proteinExistence type="predicted"/>
<comment type="caution">
    <text evidence="2">The sequence shown here is derived from an EMBL/GenBank/DDBJ whole genome shotgun (WGS) entry which is preliminary data.</text>
</comment>
<evidence type="ECO:0000256" key="1">
    <source>
        <dbReference type="SAM" id="MobiDB-lite"/>
    </source>
</evidence>
<name>A0ABR3FU63_9AGAR</name>
<dbReference type="Proteomes" id="UP001465976">
    <property type="component" value="Unassembled WGS sequence"/>
</dbReference>
<feature type="compositionally biased region" description="Polar residues" evidence="1">
    <location>
        <begin position="10"/>
        <end position="19"/>
    </location>
</feature>
<keyword evidence="3" id="KW-1185">Reference proteome</keyword>
<protein>
    <submittedName>
        <fullName evidence="2">Uncharacterized protein</fullName>
    </submittedName>
</protein>
<feature type="region of interest" description="Disordered" evidence="1">
    <location>
        <begin position="1"/>
        <end position="56"/>
    </location>
</feature>
<dbReference type="EMBL" id="JBAHYK010000074">
    <property type="protein sequence ID" value="KAL0579020.1"/>
    <property type="molecule type" value="Genomic_DNA"/>
</dbReference>